<dbReference type="STRING" id="179408.Osc7112_0336"/>
<evidence type="ECO:0000313" key="6">
    <source>
        <dbReference type="Proteomes" id="UP000010478"/>
    </source>
</evidence>
<dbReference type="HOGENOM" id="CLU_000288_135_7_3"/>
<dbReference type="GO" id="GO:0004674">
    <property type="term" value="F:protein serine/threonine kinase activity"/>
    <property type="evidence" value="ECO:0007669"/>
    <property type="project" value="UniProtKB-KW"/>
</dbReference>
<gene>
    <name evidence="5" type="ORF">Osc7112_0336</name>
</gene>
<dbReference type="SUPFAM" id="SSF56112">
    <property type="entry name" value="Protein kinase-like (PK-like)"/>
    <property type="match status" value="1"/>
</dbReference>
<evidence type="ECO:0000256" key="2">
    <source>
        <dbReference type="ARBA" id="ARBA00022840"/>
    </source>
</evidence>
<keyword evidence="2" id="KW-0067">ATP-binding</keyword>
<evidence type="ECO:0000256" key="1">
    <source>
        <dbReference type="ARBA" id="ARBA00022741"/>
    </source>
</evidence>
<dbReference type="CDD" id="cd14014">
    <property type="entry name" value="STKc_PknB_like"/>
    <property type="match status" value="1"/>
</dbReference>
<dbReference type="PANTHER" id="PTHR24363:SF7">
    <property type="entry name" value="SERINE_THREONINE-PROTEIN KINASE-LIKE PROTEIN E"/>
    <property type="match status" value="1"/>
</dbReference>
<dbReference type="PANTHER" id="PTHR24363">
    <property type="entry name" value="SERINE/THREONINE PROTEIN KINASE"/>
    <property type="match status" value="1"/>
</dbReference>
<dbReference type="PATRIC" id="fig|179408.3.peg.418"/>
<dbReference type="GO" id="GO:0005524">
    <property type="term" value="F:ATP binding"/>
    <property type="evidence" value="ECO:0007669"/>
    <property type="project" value="UniProtKB-KW"/>
</dbReference>
<feature type="transmembrane region" description="Helical" evidence="3">
    <location>
        <begin position="346"/>
        <end position="366"/>
    </location>
</feature>
<dbReference type="InterPro" id="IPR008271">
    <property type="entry name" value="Ser/Thr_kinase_AS"/>
</dbReference>
<keyword evidence="3" id="KW-0472">Membrane</keyword>
<organism evidence="5 6">
    <name type="scientific">Phormidium nigroviride PCC 7112</name>
    <dbReference type="NCBI Taxonomy" id="179408"/>
    <lineage>
        <taxon>Bacteria</taxon>
        <taxon>Bacillati</taxon>
        <taxon>Cyanobacteriota</taxon>
        <taxon>Cyanophyceae</taxon>
        <taxon>Oscillatoriophycideae</taxon>
        <taxon>Oscillatoriales</taxon>
        <taxon>Oscillatoriaceae</taxon>
        <taxon>Phormidium</taxon>
    </lineage>
</organism>
<dbReference type="PROSITE" id="PS50011">
    <property type="entry name" value="PROTEIN_KINASE_DOM"/>
    <property type="match status" value="1"/>
</dbReference>
<dbReference type="Pfam" id="PF00069">
    <property type="entry name" value="Pkinase"/>
    <property type="match status" value="1"/>
</dbReference>
<dbReference type="RefSeq" id="WP_015174290.1">
    <property type="nucleotide sequence ID" value="NC_019729.1"/>
</dbReference>
<dbReference type="AlphaFoldDB" id="K9VCH5"/>
<dbReference type="Gene3D" id="1.10.510.10">
    <property type="entry name" value="Transferase(Phosphotransferase) domain 1"/>
    <property type="match status" value="1"/>
</dbReference>
<dbReference type="KEGG" id="oni:Osc7112_0336"/>
<dbReference type="eggNOG" id="COG0515">
    <property type="taxonomic scope" value="Bacteria"/>
</dbReference>
<keyword evidence="5" id="KW-0808">Transferase</keyword>
<dbReference type="InterPro" id="IPR000719">
    <property type="entry name" value="Prot_kinase_dom"/>
</dbReference>
<evidence type="ECO:0000259" key="4">
    <source>
        <dbReference type="PROSITE" id="PS50011"/>
    </source>
</evidence>
<dbReference type="Proteomes" id="UP000010478">
    <property type="component" value="Chromosome"/>
</dbReference>
<evidence type="ECO:0000313" key="5">
    <source>
        <dbReference type="EMBL" id="AFZ04955.1"/>
    </source>
</evidence>
<dbReference type="EMBL" id="CP003614">
    <property type="protein sequence ID" value="AFZ04955.1"/>
    <property type="molecule type" value="Genomic_DNA"/>
</dbReference>
<sequence>MTSKILAERYEVQRQLGKQTGRQTLLARDLQTQKLVVIKQLFLGSDFEWQDLKLFQREAETLKALDHPAIPRYLDYLEIDEPDSKGFALVQTYVEGKTLEDHLRSGRTFSESEVKELAKSLLEILIYLHEQKPPVIHRDLKPSNILLHSRSGHSVGKVYLVDFGSVQNQAAKLGGTITVVGTYGYMAPEQFGGRSVPASDLYGLGATLIYLVTGLHPTELPQQDLRIQFADRVTHLNYNLIDWLEWITEPSLDQRLSSAGEAWHSLKNPRPIDQTPMELQPPGSEIKLTKNSEFIEIVIPPQGVGFGLVALLSAAIAANSPSFVNVFNLPEDDGTITNLPPIDSKLIMLAGGFLAVVGVMFLFALFRELRLRIDRQQISCSSNLLGLRWNHSKPAPRQDICQLEIEEIEDTRRYPPQKSWRAYQLIIQAGNQTYQLGVKQKLSESEIEWLATELSQWLGLKIQRTLTDG</sequence>
<dbReference type="PROSITE" id="PS00108">
    <property type="entry name" value="PROTEIN_KINASE_ST"/>
    <property type="match status" value="1"/>
</dbReference>
<keyword evidence="5" id="KW-0723">Serine/threonine-protein kinase</keyword>
<proteinExistence type="predicted"/>
<keyword evidence="6" id="KW-1185">Reference proteome</keyword>
<keyword evidence="1" id="KW-0547">Nucleotide-binding</keyword>
<dbReference type="InterPro" id="IPR011009">
    <property type="entry name" value="Kinase-like_dom_sf"/>
</dbReference>
<keyword evidence="5" id="KW-0418">Kinase</keyword>
<dbReference type="OrthoDB" id="5518868at2"/>
<feature type="domain" description="Protein kinase" evidence="4">
    <location>
        <begin position="10"/>
        <end position="267"/>
    </location>
</feature>
<reference evidence="5 6" key="1">
    <citation type="submission" date="2012-05" db="EMBL/GenBank/DDBJ databases">
        <title>Finished chromosome of genome of Oscillatoria sp. PCC 7112.</title>
        <authorList>
            <consortium name="US DOE Joint Genome Institute"/>
            <person name="Gugger M."/>
            <person name="Coursin T."/>
            <person name="Rippka R."/>
            <person name="Tandeau De Marsac N."/>
            <person name="Huntemann M."/>
            <person name="Wei C.-L."/>
            <person name="Han J."/>
            <person name="Detter J.C."/>
            <person name="Han C."/>
            <person name="Tapia R."/>
            <person name="Davenport K."/>
            <person name="Daligault H."/>
            <person name="Erkkila T."/>
            <person name="Gu W."/>
            <person name="Munk A.C.C."/>
            <person name="Teshima H."/>
            <person name="Xu Y."/>
            <person name="Chain P."/>
            <person name="Chen A."/>
            <person name="Krypides N."/>
            <person name="Mavromatis K."/>
            <person name="Markowitz V."/>
            <person name="Szeto E."/>
            <person name="Ivanova N."/>
            <person name="Mikhailova N."/>
            <person name="Ovchinnikova G."/>
            <person name="Pagani I."/>
            <person name="Pati A."/>
            <person name="Goodwin L."/>
            <person name="Peters L."/>
            <person name="Pitluck S."/>
            <person name="Woyke T."/>
            <person name="Kerfeld C."/>
        </authorList>
    </citation>
    <scope>NUCLEOTIDE SEQUENCE [LARGE SCALE GENOMIC DNA]</scope>
    <source>
        <strain evidence="5 6">PCC 7112</strain>
    </source>
</reference>
<protein>
    <submittedName>
        <fullName evidence="5">Serine/threonine protein kinase</fullName>
    </submittedName>
</protein>
<dbReference type="SMART" id="SM00220">
    <property type="entry name" value="S_TKc"/>
    <property type="match status" value="1"/>
</dbReference>
<keyword evidence="3" id="KW-0812">Transmembrane</keyword>
<accession>K9VCH5</accession>
<keyword evidence="3" id="KW-1133">Transmembrane helix</keyword>
<name>K9VCH5_9CYAN</name>
<evidence type="ECO:0000256" key="3">
    <source>
        <dbReference type="SAM" id="Phobius"/>
    </source>
</evidence>